<evidence type="ECO:0000313" key="2">
    <source>
        <dbReference type="EMBL" id="CAK9231000.1"/>
    </source>
</evidence>
<organism evidence="2 3">
    <name type="scientific">Sphagnum troendelagicum</name>
    <dbReference type="NCBI Taxonomy" id="128251"/>
    <lineage>
        <taxon>Eukaryota</taxon>
        <taxon>Viridiplantae</taxon>
        <taxon>Streptophyta</taxon>
        <taxon>Embryophyta</taxon>
        <taxon>Bryophyta</taxon>
        <taxon>Sphagnophytina</taxon>
        <taxon>Sphagnopsida</taxon>
        <taxon>Sphagnales</taxon>
        <taxon>Sphagnaceae</taxon>
        <taxon>Sphagnum</taxon>
    </lineage>
</organism>
<feature type="domain" description="CHAT" evidence="1">
    <location>
        <begin position="19"/>
        <end position="188"/>
    </location>
</feature>
<evidence type="ECO:0000259" key="1">
    <source>
        <dbReference type="Pfam" id="PF12770"/>
    </source>
</evidence>
<dbReference type="PANTHER" id="PTHR10098:SF111">
    <property type="entry name" value="CHAT DOMAIN-CONTAINING PROTEIN"/>
    <property type="match status" value="1"/>
</dbReference>
<keyword evidence="3" id="KW-1185">Reference proteome</keyword>
<accession>A0ABP0UWG6</accession>
<sequence>MLNNLHGSQSSQAETIQTNLENLYNIFIRPISDLLDGMKPEDKLIFALDDDLTNVPFSILLDSQTGRYLIENHTISFTPALPVLGQCNERFKSMAQALKRVEPSVALGDPAYRQVKKRLVHTLDEVTKISKFFKDGRVKVITGPEASIDNLLNFANLPVDTVQGFVHIAAHGLVNQENRSGSLLLADSKIKYKDPQPMKFNTHYDSLSQSSFHQCDEELVESDDQTFDDTLSKFEMLGVGCVRGGSTSELTKKDKEGGILRSENIVRLGFEWRSRMVVLSACNTAKGCVLKTKGVMGLPRAFLVAEVPCVVASQWSLDDEASSELMQKFYEEMS</sequence>
<name>A0ABP0UWG6_9BRYO</name>
<gene>
    <name evidence="2" type="ORF">CSSPTR1EN2_LOCUS20204</name>
</gene>
<dbReference type="InterPro" id="IPR024983">
    <property type="entry name" value="CHAT_dom"/>
</dbReference>
<evidence type="ECO:0000313" key="3">
    <source>
        <dbReference type="Proteomes" id="UP001497512"/>
    </source>
</evidence>
<proteinExistence type="predicted"/>
<feature type="domain" description="CHAT" evidence="1">
    <location>
        <begin position="251"/>
        <end position="333"/>
    </location>
</feature>
<reference evidence="2" key="1">
    <citation type="submission" date="2024-02" db="EMBL/GenBank/DDBJ databases">
        <authorList>
            <consortium name="ELIXIR-Norway"/>
            <consortium name="Elixir Norway"/>
        </authorList>
    </citation>
    <scope>NUCLEOTIDE SEQUENCE</scope>
</reference>
<dbReference type="Pfam" id="PF12770">
    <property type="entry name" value="CHAT"/>
    <property type="match status" value="2"/>
</dbReference>
<dbReference type="Proteomes" id="UP001497512">
    <property type="component" value="Chromosome 7"/>
</dbReference>
<dbReference type="EMBL" id="OZ019899">
    <property type="protein sequence ID" value="CAK9231000.1"/>
    <property type="molecule type" value="Genomic_DNA"/>
</dbReference>
<protein>
    <recommendedName>
        <fullName evidence="1">CHAT domain-containing protein</fullName>
    </recommendedName>
</protein>
<dbReference type="PANTHER" id="PTHR10098">
    <property type="entry name" value="RAPSYN-RELATED"/>
    <property type="match status" value="1"/>
</dbReference>